<evidence type="ECO:0000256" key="1">
    <source>
        <dbReference type="SAM" id="MobiDB-lite"/>
    </source>
</evidence>
<name>A0AAE1ACS3_9GAST</name>
<gene>
    <name evidence="2" type="ORF">RRG08_048590</name>
</gene>
<comment type="caution">
    <text evidence="2">The sequence shown here is derived from an EMBL/GenBank/DDBJ whole genome shotgun (WGS) entry which is preliminary data.</text>
</comment>
<evidence type="ECO:0000313" key="3">
    <source>
        <dbReference type="Proteomes" id="UP001283361"/>
    </source>
</evidence>
<keyword evidence="3" id="KW-1185">Reference proteome</keyword>
<feature type="region of interest" description="Disordered" evidence="1">
    <location>
        <begin position="153"/>
        <end position="174"/>
    </location>
</feature>
<feature type="region of interest" description="Disordered" evidence="1">
    <location>
        <begin position="62"/>
        <end position="82"/>
    </location>
</feature>
<proteinExistence type="predicted"/>
<feature type="compositionally biased region" description="Basic and acidic residues" evidence="1">
    <location>
        <begin position="165"/>
        <end position="174"/>
    </location>
</feature>
<sequence length="174" mass="18652">MESCEAPAGLATRYMSVALQISNHTALTVMRKRGGNSQASVHWRPAGSSSIVESYSVSSTTEELKSRRLETEGVEHLSSSANQRGGKNGYIVPDGCIHCKVRPAAAPRLRAHLTEVDTHRWWRSEGQGLSSSVQSSWFCPGFCGVQDLQAQPSGMNGSCGARGESAADRSRSGQ</sequence>
<evidence type="ECO:0000313" key="2">
    <source>
        <dbReference type="EMBL" id="KAK3785454.1"/>
    </source>
</evidence>
<feature type="compositionally biased region" description="Basic and acidic residues" evidence="1">
    <location>
        <begin position="62"/>
        <end position="75"/>
    </location>
</feature>
<dbReference type="EMBL" id="JAWDGP010002127">
    <property type="protein sequence ID" value="KAK3785454.1"/>
    <property type="molecule type" value="Genomic_DNA"/>
</dbReference>
<dbReference type="AlphaFoldDB" id="A0AAE1ACS3"/>
<dbReference type="Proteomes" id="UP001283361">
    <property type="component" value="Unassembled WGS sequence"/>
</dbReference>
<organism evidence="2 3">
    <name type="scientific">Elysia crispata</name>
    <name type="common">lettuce slug</name>
    <dbReference type="NCBI Taxonomy" id="231223"/>
    <lineage>
        <taxon>Eukaryota</taxon>
        <taxon>Metazoa</taxon>
        <taxon>Spiralia</taxon>
        <taxon>Lophotrochozoa</taxon>
        <taxon>Mollusca</taxon>
        <taxon>Gastropoda</taxon>
        <taxon>Heterobranchia</taxon>
        <taxon>Euthyneura</taxon>
        <taxon>Panpulmonata</taxon>
        <taxon>Sacoglossa</taxon>
        <taxon>Placobranchoidea</taxon>
        <taxon>Plakobranchidae</taxon>
        <taxon>Elysia</taxon>
    </lineage>
</organism>
<protein>
    <submittedName>
        <fullName evidence="2">Uncharacterized protein</fullName>
    </submittedName>
</protein>
<accession>A0AAE1ACS3</accession>
<reference evidence="2" key="1">
    <citation type="journal article" date="2023" name="G3 (Bethesda)">
        <title>A reference genome for the long-term kleptoplast-retaining sea slug Elysia crispata morphotype clarki.</title>
        <authorList>
            <person name="Eastman K.E."/>
            <person name="Pendleton A.L."/>
            <person name="Shaikh M.A."/>
            <person name="Suttiyut T."/>
            <person name="Ogas R."/>
            <person name="Tomko P."/>
            <person name="Gavelis G."/>
            <person name="Widhalm J.R."/>
            <person name="Wisecaver J.H."/>
        </authorList>
    </citation>
    <scope>NUCLEOTIDE SEQUENCE</scope>
    <source>
        <strain evidence="2">ECLA1</strain>
    </source>
</reference>